<evidence type="ECO:0000259" key="4">
    <source>
        <dbReference type="PROSITE" id="PS01031"/>
    </source>
</evidence>
<accession>A0A067KZ15</accession>
<evidence type="ECO:0000256" key="1">
    <source>
        <dbReference type="ARBA" id="ARBA00023016"/>
    </source>
</evidence>
<dbReference type="PANTHER" id="PTHR46733:SF3">
    <property type="entry name" value="26.5 KDA HEAT SHOCK PROTEIN, MITOCHONDRIAL"/>
    <property type="match status" value="1"/>
</dbReference>
<dbReference type="STRING" id="180498.A0A067KZ15"/>
<gene>
    <name evidence="5" type="ORF">JCGZ_06145</name>
</gene>
<dbReference type="InterPro" id="IPR008978">
    <property type="entry name" value="HSP20-like_chaperone"/>
</dbReference>
<dbReference type="Pfam" id="PF00011">
    <property type="entry name" value="HSP20"/>
    <property type="match status" value="1"/>
</dbReference>
<dbReference type="GO" id="GO:0009408">
    <property type="term" value="P:response to heat"/>
    <property type="evidence" value="ECO:0007669"/>
    <property type="project" value="InterPro"/>
</dbReference>
<dbReference type="CDD" id="cd06464">
    <property type="entry name" value="ACD_sHsps-like"/>
    <property type="match status" value="1"/>
</dbReference>
<dbReference type="EMBL" id="KK914415">
    <property type="protein sequence ID" value="KDP37089.1"/>
    <property type="molecule type" value="Genomic_DNA"/>
</dbReference>
<evidence type="ECO:0000256" key="3">
    <source>
        <dbReference type="RuleBase" id="RU003616"/>
    </source>
</evidence>
<evidence type="ECO:0000313" key="6">
    <source>
        <dbReference type="Proteomes" id="UP000027138"/>
    </source>
</evidence>
<dbReference type="Proteomes" id="UP000027138">
    <property type="component" value="Unassembled WGS sequence"/>
</dbReference>
<name>A0A067KZ15_JATCU</name>
<protein>
    <recommendedName>
        <fullName evidence="4">SHSP domain-containing protein</fullName>
    </recommendedName>
</protein>
<keyword evidence="1" id="KW-0346">Stress response</keyword>
<keyword evidence="6" id="KW-1185">Reference proteome</keyword>
<dbReference type="PROSITE" id="PS01031">
    <property type="entry name" value="SHSP"/>
    <property type="match status" value="1"/>
</dbReference>
<feature type="domain" description="SHSP" evidence="4">
    <location>
        <begin position="121"/>
        <end position="235"/>
    </location>
</feature>
<proteinExistence type="inferred from homology"/>
<organism evidence="5 6">
    <name type="scientific">Jatropha curcas</name>
    <name type="common">Barbados nut</name>
    <dbReference type="NCBI Taxonomy" id="180498"/>
    <lineage>
        <taxon>Eukaryota</taxon>
        <taxon>Viridiplantae</taxon>
        <taxon>Streptophyta</taxon>
        <taxon>Embryophyta</taxon>
        <taxon>Tracheophyta</taxon>
        <taxon>Spermatophyta</taxon>
        <taxon>Magnoliopsida</taxon>
        <taxon>eudicotyledons</taxon>
        <taxon>Gunneridae</taxon>
        <taxon>Pentapetalae</taxon>
        <taxon>rosids</taxon>
        <taxon>fabids</taxon>
        <taxon>Malpighiales</taxon>
        <taxon>Euphorbiaceae</taxon>
        <taxon>Crotonoideae</taxon>
        <taxon>Jatropheae</taxon>
        <taxon>Jatropha</taxon>
    </lineage>
</organism>
<evidence type="ECO:0000256" key="2">
    <source>
        <dbReference type="PROSITE-ProRule" id="PRU00285"/>
    </source>
</evidence>
<comment type="similarity">
    <text evidence="2 3">Belongs to the small heat shock protein (HSP20) family.</text>
</comment>
<evidence type="ECO:0000313" key="5">
    <source>
        <dbReference type="EMBL" id="KDP37089.1"/>
    </source>
</evidence>
<dbReference type="OrthoDB" id="1431247at2759"/>
<dbReference type="InterPro" id="IPR044587">
    <property type="entry name" value="HSP21-like"/>
</dbReference>
<dbReference type="InterPro" id="IPR002068">
    <property type="entry name" value="A-crystallin/Hsp20_dom"/>
</dbReference>
<dbReference type="AlphaFoldDB" id="A0A067KZ15"/>
<dbReference type="SUPFAM" id="SSF49764">
    <property type="entry name" value="HSP20-like chaperones"/>
    <property type="match status" value="1"/>
</dbReference>
<dbReference type="PANTHER" id="PTHR46733">
    <property type="entry name" value="26.5 KDA HEAT SHOCK PROTEIN, MITOCHONDRIAL"/>
    <property type="match status" value="1"/>
</dbReference>
<dbReference type="KEGG" id="jcu:105634860"/>
<dbReference type="Gene3D" id="2.60.40.790">
    <property type="match status" value="1"/>
</dbReference>
<reference evidence="5 6" key="1">
    <citation type="journal article" date="2014" name="PLoS ONE">
        <title>Global Analysis of Gene Expression Profiles in Physic Nut (Jatropha curcas L.) Seedlings Exposed to Salt Stress.</title>
        <authorList>
            <person name="Zhang L."/>
            <person name="Zhang C."/>
            <person name="Wu P."/>
            <person name="Chen Y."/>
            <person name="Li M."/>
            <person name="Jiang H."/>
            <person name="Wu G."/>
        </authorList>
    </citation>
    <scope>NUCLEOTIDE SEQUENCE [LARGE SCALE GENOMIC DNA]</scope>
    <source>
        <strain evidence="6">cv. GZQX0401</strain>
        <tissue evidence="5">Young leaves</tissue>
    </source>
</reference>
<sequence length="235" mass="26180">MALARLALRNSLSTRVSSSSSSSSSLVGSVGDVKGQIWNSELLKRFMVTGADKVAGETSDGKEVAVSDSKKPSKLFSKRKGRRGLWRGNGQEFVPQLFEFFPSGLGNALLQASENMNRLIQNLNLTPTNLMGRFKEKDQCYKVRYEVPGLSKEDLKITIDDGVLTIKGEHKEEEEEGSDDERWSMRSYGYYNTSVLLPDDAKVDEIKAELKNGVLHISIPRTEQPKKDAKEVPIH</sequence>